<dbReference type="InterPro" id="IPR052055">
    <property type="entry name" value="Hepadnavirus_pol/RT"/>
</dbReference>
<dbReference type="InterPro" id="IPR013762">
    <property type="entry name" value="Integrase-like_cat_sf"/>
</dbReference>
<protein>
    <recommendedName>
        <fullName evidence="3">Tyr recombinase domain-containing protein</fullName>
    </recommendedName>
</protein>
<dbReference type="SUPFAM" id="SSF47823">
    <property type="entry name" value="lambda integrase-like, N-terminal domain"/>
    <property type="match status" value="1"/>
</dbReference>
<name>A0A0C2WNY4_AMAMK</name>
<evidence type="ECO:0000313" key="4">
    <source>
        <dbReference type="EMBL" id="KIL57943.1"/>
    </source>
</evidence>
<dbReference type="InterPro" id="IPR010998">
    <property type="entry name" value="Integrase_recombinase_N"/>
</dbReference>
<dbReference type="GO" id="GO:0015074">
    <property type="term" value="P:DNA integration"/>
    <property type="evidence" value="ECO:0007669"/>
    <property type="project" value="InterPro"/>
</dbReference>
<dbReference type="PANTHER" id="PTHR33050:SF7">
    <property type="entry name" value="RIBONUCLEASE H"/>
    <property type="match status" value="1"/>
</dbReference>
<accession>A0A0C2WNY4</accession>
<dbReference type="GO" id="GO:0003677">
    <property type="term" value="F:DNA binding"/>
    <property type="evidence" value="ECO:0007669"/>
    <property type="project" value="UniProtKB-KW"/>
</dbReference>
<dbReference type="AlphaFoldDB" id="A0A0C2WNY4"/>
<dbReference type="InterPro" id="IPR002104">
    <property type="entry name" value="Integrase_catalytic"/>
</dbReference>
<dbReference type="GO" id="GO:0006310">
    <property type="term" value="P:DNA recombination"/>
    <property type="evidence" value="ECO:0007669"/>
    <property type="project" value="UniProtKB-KW"/>
</dbReference>
<feature type="non-terminal residue" evidence="4">
    <location>
        <position position="1"/>
    </location>
</feature>
<reference evidence="4 5" key="1">
    <citation type="submission" date="2014-04" db="EMBL/GenBank/DDBJ databases">
        <title>Evolutionary Origins and Diversification of the Mycorrhizal Mutualists.</title>
        <authorList>
            <consortium name="DOE Joint Genome Institute"/>
            <consortium name="Mycorrhizal Genomics Consortium"/>
            <person name="Kohler A."/>
            <person name="Kuo A."/>
            <person name="Nagy L.G."/>
            <person name="Floudas D."/>
            <person name="Copeland A."/>
            <person name="Barry K.W."/>
            <person name="Cichocki N."/>
            <person name="Veneault-Fourrey C."/>
            <person name="LaButti K."/>
            <person name="Lindquist E.A."/>
            <person name="Lipzen A."/>
            <person name="Lundell T."/>
            <person name="Morin E."/>
            <person name="Murat C."/>
            <person name="Riley R."/>
            <person name="Ohm R."/>
            <person name="Sun H."/>
            <person name="Tunlid A."/>
            <person name="Henrissat B."/>
            <person name="Grigoriev I.V."/>
            <person name="Hibbett D.S."/>
            <person name="Martin F."/>
        </authorList>
    </citation>
    <scope>NUCLEOTIDE SEQUENCE [LARGE SCALE GENOMIC DNA]</scope>
    <source>
        <strain evidence="4 5">Koide BX008</strain>
    </source>
</reference>
<feature type="non-terminal residue" evidence="4">
    <location>
        <position position="939"/>
    </location>
</feature>
<dbReference type="InterPro" id="IPR011010">
    <property type="entry name" value="DNA_brk_join_enz"/>
</dbReference>
<dbReference type="InParanoid" id="A0A0C2WNY4"/>
<dbReference type="OrthoDB" id="3255824at2759"/>
<keyword evidence="1" id="KW-0238">DNA-binding</keyword>
<keyword evidence="2" id="KW-0233">DNA recombination</keyword>
<dbReference type="Gene3D" id="3.30.420.10">
    <property type="entry name" value="Ribonuclease H-like superfamily/Ribonuclease H"/>
    <property type="match status" value="1"/>
</dbReference>
<dbReference type="Proteomes" id="UP000054549">
    <property type="component" value="Unassembled WGS sequence"/>
</dbReference>
<dbReference type="PROSITE" id="PS51898">
    <property type="entry name" value="TYR_RECOMBINASE"/>
    <property type="match status" value="1"/>
</dbReference>
<dbReference type="EMBL" id="KN818352">
    <property type="protein sequence ID" value="KIL57943.1"/>
    <property type="molecule type" value="Genomic_DNA"/>
</dbReference>
<sequence>ITALNSVLFSELFPIVTRLKWSAWETTLATHNLLHTFGDIPIGLQYGFLMGLERYRIIKTYSPPNHYKTSEHHEFVTTKYAEEIALGRISRAYPCDLLQRYIDPFRTAPLNVVLQTPGGKMRVTIDHSFPHTGKLLIPSPDGGPSDGCPIPFDPTITSVNTVIDSKKFQCTWGTFSQCYLLVANAPQGTQAAVFDVDAAFRNVPTHPSVRPFLACQIDGAIHLDHCLNFGASPCPGIWGRIADAMVEIYLGVGVEALIKWVDDFIFFRYPRSPTLEGGFSYAYDESLIWSTAESLGWPWAPKKFVPFHTAFTYIGFLWDMTNKTVSLPEAKKKKYLAKLERWQDDFRPTVSEVESLIGTLNHVTLVVPEGRAHLIHLYKLRATFNQSRSRLVRHKLSDQTCQDLRWWRTKFLEAEVGMHVISPPSPSPDSFFVDASTDWGIGLVLNGRWMAWKLLPGWRSDGRDIGWAEMVAVELALRTLVAAGRHGEHFIIHSDNQGVVHSIRNGNSRGVAQNAILRKIVALIQDHGIWLTTQWVSTHANPADDYSRGRLDRSRKAVGQRPALPCHLEPYITYTTCGIYRYPVIPTTSMANIQALVDELYKSRRRNKRYHPYNATDRHVAREQVMVPAEHPQQLPPLVASTLANAWAPSTRIRYEASTREFRAFCEDQGIHTRDRLPASEILLATFVASLAGKVAGSTIQNKIHALKAWHIQENHPWRGGTLLEYVLKGAERATPEASKQTRRRPVTVEMLEQLSNHLDLSDNKDAVVYAMATMAFYGQLRLGEVCTKREAYSTFNKTTHSTRRDLRPPHTGAGSRILVIPWTKVKRTRGEEVAICRQFGDTDPIEALENHIIVNELFDPDLALASYLTVSGQRKLLTNSKFMRRCNEIWKALGHPRFTGHSFRIGGTTHYLIRKVNPDVVRTLGRWSSSAFLQYWRQ</sequence>
<dbReference type="Gene3D" id="1.10.443.10">
    <property type="entry name" value="Intergrase catalytic core"/>
    <property type="match status" value="1"/>
</dbReference>
<keyword evidence="5" id="KW-1185">Reference proteome</keyword>
<dbReference type="SUPFAM" id="SSF56672">
    <property type="entry name" value="DNA/RNA polymerases"/>
    <property type="match status" value="1"/>
</dbReference>
<gene>
    <name evidence="4" type="ORF">M378DRAFT_57255</name>
</gene>
<dbReference type="PANTHER" id="PTHR33050">
    <property type="entry name" value="REVERSE TRANSCRIPTASE DOMAIN-CONTAINING PROTEIN"/>
    <property type="match status" value="1"/>
</dbReference>
<evidence type="ECO:0000259" key="3">
    <source>
        <dbReference type="PROSITE" id="PS51898"/>
    </source>
</evidence>
<evidence type="ECO:0000313" key="5">
    <source>
        <dbReference type="Proteomes" id="UP000054549"/>
    </source>
</evidence>
<organism evidence="4 5">
    <name type="scientific">Amanita muscaria (strain Koide BX008)</name>
    <dbReference type="NCBI Taxonomy" id="946122"/>
    <lineage>
        <taxon>Eukaryota</taxon>
        <taxon>Fungi</taxon>
        <taxon>Dikarya</taxon>
        <taxon>Basidiomycota</taxon>
        <taxon>Agaricomycotina</taxon>
        <taxon>Agaricomycetes</taxon>
        <taxon>Agaricomycetidae</taxon>
        <taxon>Agaricales</taxon>
        <taxon>Pluteineae</taxon>
        <taxon>Amanitaceae</taxon>
        <taxon>Amanita</taxon>
    </lineage>
</organism>
<dbReference type="InterPro" id="IPR043502">
    <property type="entry name" value="DNA/RNA_pol_sf"/>
</dbReference>
<dbReference type="Gene3D" id="1.10.150.130">
    <property type="match status" value="1"/>
</dbReference>
<evidence type="ECO:0000256" key="1">
    <source>
        <dbReference type="ARBA" id="ARBA00023125"/>
    </source>
</evidence>
<evidence type="ECO:0000256" key="2">
    <source>
        <dbReference type="ARBA" id="ARBA00023172"/>
    </source>
</evidence>
<dbReference type="SUPFAM" id="SSF56349">
    <property type="entry name" value="DNA breaking-rejoining enzymes"/>
    <property type="match status" value="1"/>
</dbReference>
<proteinExistence type="predicted"/>
<dbReference type="HOGENOM" id="CLU_003292_0_2_1"/>
<feature type="domain" description="Tyr recombinase" evidence="3">
    <location>
        <begin position="742"/>
        <end position="939"/>
    </location>
</feature>
<dbReference type="InterPro" id="IPR036397">
    <property type="entry name" value="RNaseH_sf"/>
</dbReference>
<dbReference type="STRING" id="946122.A0A0C2WNY4"/>